<dbReference type="Proteomes" id="UP000464507">
    <property type="component" value="Chromosome"/>
</dbReference>
<dbReference type="InterPro" id="IPR000653">
    <property type="entry name" value="DegT/StrS_aminotransferase"/>
</dbReference>
<dbReference type="InterPro" id="IPR015422">
    <property type="entry name" value="PyrdxlP-dep_Trfase_small"/>
</dbReference>
<feature type="modified residue" description="N6-(pyridoxal phosphate)lysine" evidence="4">
    <location>
        <position position="184"/>
    </location>
</feature>
<dbReference type="PANTHER" id="PTHR30244:SF36">
    <property type="entry name" value="3-OXO-GLUCOSE-6-PHOSPHATE:GLUTAMATE AMINOTRANSFERASE"/>
    <property type="match status" value="1"/>
</dbReference>
<dbReference type="Gene3D" id="3.90.1150.10">
    <property type="entry name" value="Aspartate Aminotransferase, domain 1"/>
    <property type="match status" value="1"/>
</dbReference>
<evidence type="ECO:0000256" key="1">
    <source>
        <dbReference type="ARBA" id="ARBA00022898"/>
    </source>
</evidence>
<dbReference type="InterPro" id="IPR015421">
    <property type="entry name" value="PyrdxlP-dep_Trfase_major"/>
</dbReference>
<dbReference type="GO" id="GO:0030170">
    <property type="term" value="F:pyridoxal phosphate binding"/>
    <property type="evidence" value="ECO:0007669"/>
    <property type="project" value="TreeGrafter"/>
</dbReference>
<dbReference type="Gene3D" id="3.40.640.10">
    <property type="entry name" value="Type I PLP-dependent aspartate aminotransferase-like (Major domain)"/>
    <property type="match status" value="1"/>
</dbReference>
<evidence type="ECO:0000313" key="6">
    <source>
        <dbReference type="EMBL" id="QHO70223.1"/>
    </source>
</evidence>
<dbReference type="Pfam" id="PF01041">
    <property type="entry name" value="DegT_DnrJ_EryC1"/>
    <property type="match status" value="1"/>
</dbReference>
<dbReference type="PANTHER" id="PTHR30244">
    <property type="entry name" value="TRANSAMINASE"/>
    <property type="match status" value="1"/>
</dbReference>
<reference evidence="6 7" key="1">
    <citation type="submission" date="2016-09" db="EMBL/GenBank/DDBJ databases">
        <title>Complete genome sequence of microbes from the polar regions.</title>
        <authorList>
            <person name="Liao L."/>
            <person name="Chen B."/>
        </authorList>
    </citation>
    <scope>NUCLEOTIDE SEQUENCE [LARGE SCALE GENOMIC DNA]</scope>
    <source>
        <strain evidence="6 7">ZS314</strain>
    </source>
</reference>
<dbReference type="PIRSF" id="PIRSF000390">
    <property type="entry name" value="PLP_StrS"/>
    <property type="match status" value="1"/>
</dbReference>
<dbReference type="AlphaFoldDB" id="A0A7L5AI35"/>
<dbReference type="GO" id="GO:0000271">
    <property type="term" value="P:polysaccharide biosynthetic process"/>
    <property type="evidence" value="ECO:0007669"/>
    <property type="project" value="TreeGrafter"/>
</dbReference>
<gene>
    <name evidence="6" type="ORF">BHD05_11770</name>
</gene>
<evidence type="ECO:0000313" key="7">
    <source>
        <dbReference type="Proteomes" id="UP000464507"/>
    </source>
</evidence>
<evidence type="ECO:0000256" key="2">
    <source>
        <dbReference type="ARBA" id="ARBA00037999"/>
    </source>
</evidence>
<dbReference type="InterPro" id="IPR015424">
    <property type="entry name" value="PyrdxlP-dep_Trfase"/>
</dbReference>
<dbReference type="GO" id="GO:0008483">
    <property type="term" value="F:transaminase activity"/>
    <property type="evidence" value="ECO:0007669"/>
    <property type="project" value="TreeGrafter"/>
</dbReference>
<evidence type="ECO:0000256" key="3">
    <source>
        <dbReference type="PIRSR" id="PIRSR000390-1"/>
    </source>
</evidence>
<accession>A0A7L5AI35</accession>
<dbReference type="SUPFAM" id="SSF53383">
    <property type="entry name" value="PLP-dependent transferases"/>
    <property type="match status" value="1"/>
</dbReference>
<name>A0A7L5AI35_9MICO</name>
<protein>
    <submittedName>
        <fullName evidence="6">Erythromycin biosynthesis sensory transduction protein eryC1</fullName>
    </submittedName>
</protein>
<comment type="similarity">
    <text evidence="2 5">Belongs to the DegT/DnrJ/EryC1 family.</text>
</comment>
<feature type="active site" description="Proton acceptor" evidence="3">
    <location>
        <position position="184"/>
    </location>
</feature>
<dbReference type="KEGG" id="mant:BHD05_11770"/>
<keyword evidence="7" id="KW-1185">Reference proteome</keyword>
<organism evidence="6 7">
    <name type="scientific">Marisediminicola antarctica</name>
    <dbReference type="NCBI Taxonomy" id="674079"/>
    <lineage>
        <taxon>Bacteria</taxon>
        <taxon>Bacillati</taxon>
        <taxon>Actinomycetota</taxon>
        <taxon>Actinomycetes</taxon>
        <taxon>Micrococcales</taxon>
        <taxon>Microbacteriaceae</taxon>
        <taxon>Marisediminicola</taxon>
    </lineage>
</organism>
<keyword evidence="1 4" id="KW-0663">Pyridoxal phosphate</keyword>
<sequence>MSVPLVDLGVQHRQIADVVSAGISAVMTHQGFILGPEVKQFERDFAGYCGVQHALGVGNGTDALELALRAAGIGRGDEVILPANTYVATAEAVMRAGAEVVLVDNDENYLIDPGSVAEHLTSKTRAIMAVHLYGQTAEVEVLRQIAGPGVIIVEDAAQSQGALRQGARAGSLGHIAGTSFYPGKNLGAYGDAGAVMTNNSEYAGHIAQLRNHGGIRRYEHVEIGVNSRMDSIQAVVLSAKLALLDDWNSERRAAAAFYDELLAGTPQIVTPTTAPGNEHVFHLYVVRAPERDRVVAELVARGVGASVHYPAPIHRLPAFRHLAGIDGSLPRAEEYSDQILSLPMFPGITHAQQEYVADSVRSVVRESA</sequence>
<evidence type="ECO:0000256" key="4">
    <source>
        <dbReference type="PIRSR" id="PIRSR000390-2"/>
    </source>
</evidence>
<dbReference type="EMBL" id="CP017146">
    <property type="protein sequence ID" value="QHO70223.1"/>
    <property type="molecule type" value="Genomic_DNA"/>
</dbReference>
<proteinExistence type="inferred from homology"/>
<dbReference type="CDD" id="cd00616">
    <property type="entry name" value="AHBA_syn"/>
    <property type="match status" value="1"/>
</dbReference>
<evidence type="ECO:0000256" key="5">
    <source>
        <dbReference type="RuleBase" id="RU004508"/>
    </source>
</evidence>